<protein>
    <submittedName>
        <fullName evidence="1">Uncharacterized protein</fullName>
    </submittedName>
</protein>
<name>A0ACC2VHX0_9TREE</name>
<keyword evidence="2" id="KW-1185">Reference proteome</keyword>
<accession>A0ACC2VHX0</accession>
<dbReference type="Proteomes" id="UP001241377">
    <property type="component" value="Unassembled WGS sequence"/>
</dbReference>
<sequence>MGSETEFPFHFSSPPRTPTTYQEFKHFSAKIIRHQRAKNGTVSPTVERTLKGAKRMLMAGELTTQFAYENAALTQERERRKAMPNRAVQTGGVITIADAIRMKKSREDGDVEKEKKAEIRRQKKRDALIAKANERLVALGEEPPSDVDPALNPDYMDWNEVKRSTHYSEWYDGYQQQELEHAEDSRRLGNVGSDARSRSPESVNEADDEEDEIAGFLDVHY</sequence>
<comment type="caution">
    <text evidence="1">The sequence shown here is derived from an EMBL/GenBank/DDBJ whole genome shotgun (WGS) entry which is preliminary data.</text>
</comment>
<proteinExistence type="predicted"/>
<gene>
    <name evidence="1" type="ORF">QFC19_006300</name>
</gene>
<organism evidence="1 2">
    <name type="scientific">Naganishia cerealis</name>
    <dbReference type="NCBI Taxonomy" id="610337"/>
    <lineage>
        <taxon>Eukaryota</taxon>
        <taxon>Fungi</taxon>
        <taxon>Dikarya</taxon>
        <taxon>Basidiomycota</taxon>
        <taxon>Agaricomycotina</taxon>
        <taxon>Tremellomycetes</taxon>
        <taxon>Filobasidiales</taxon>
        <taxon>Filobasidiaceae</taxon>
        <taxon>Naganishia</taxon>
    </lineage>
</organism>
<reference evidence="1" key="1">
    <citation type="submission" date="2023-04" db="EMBL/GenBank/DDBJ databases">
        <title>Draft Genome sequencing of Naganishia species isolated from polar environments using Oxford Nanopore Technology.</title>
        <authorList>
            <person name="Leo P."/>
            <person name="Venkateswaran K."/>
        </authorList>
    </citation>
    <scope>NUCLEOTIDE SEQUENCE</scope>
    <source>
        <strain evidence="1">MNA-CCFEE 5261</strain>
    </source>
</reference>
<evidence type="ECO:0000313" key="2">
    <source>
        <dbReference type="Proteomes" id="UP001241377"/>
    </source>
</evidence>
<evidence type="ECO:0000313" key="1">
    <source>
        <dbReference type="EMBL" id="KAJ9098532.1"/>
    </source>
</evidence>
<dbReference type="EMBL" id="JASBWR010000075">
    <property type="protein sequence ID" value="KAJ9098532.1"/>
    <property type="molecule type" value="Genomic_DNA"/>
</dbReference>